<organism evidence="1">
    <name type="scientific">Timema californicum</name>
    <name type="common">California timema</name>
    <name type="synonym">Walking stick</name>
    <dbReference type="NCBI Taxonomy" id="61474"/>
    <lineage>
        <taxon>Eukaryota</taxon>
        <taxon>Metazoa</taxon>
        <taxon>Ecdysozoa</taxon>
        <taxon>Arthropoda</taxon>
        <taxon>Hexapoda</taxon>
        <taxon>Insecta</taxon>
        <taxon>Pterygota</taxon>
        <taxon>Neoptera</taxon>
        <taxon>Polyneoptera</taxon>
        <taxon>Phasmatodea</taxon>
        <taxon>Timematodea</taxon>
        <taxon>Timematoidea</taxon>
        <taxon>Timematidae</taxon>
        <taxon>Timema</taxon>
    </lineage>
</organism>
<reference evidence="1" key="1">
    <citation type="submission" date="2020-11" db="EMBL/GenBank/DDBJ databases">
        <authorList>
            <person name="Tran Van P."/>
        </authorList>
    </citation>
    <scope>NUCLEOTIDE SEQUENCE</scope>
</reference>
<sequence length="83" mass="9160">MQRFGNLIMRGISHLSFRGHLDKQEIDVETSSSDAMEHIKSVTDDESLLNDQIKTLPELIKPTSKGVPKLGVAGLAPGRRGYK</sequence>
<name>A0A7R9P7Z2_TIMCA</name>
<protein>
    <submittedName>
        <fullName evidence="1">(California timema) hypothetical protein</fullName>
    </submittedName>
</protein>
<dbReference type="AlphaFoldDB" id="A0A7R9P7Z2"/>
<dbReference type="EMBL" id="OE181426">
    <property type="protein sequence ID" value="CAD7573129.1"/>
    <property type="molecule type" value="Genomic_DNA"/>
</dbReference>
<gene>
    <name evidence="1" type="ORF">TCMB3V08_LOCUS5769</name>
</gene>
<evidence type="ECO:0000313" key="1">
    <source>
        <dbReference type="EMBL" id="CAD7573129.1"/>
    </source>
</evidence>
<proteinExistence type="predicted"/>
<accession>A0A7R9P7Z2</accession>